<proteinExistence type="predicted"/>
<reference evidence="1 2" key="1">
    <citation type="submission" date="2016-11" db="EMBL/GenBank/DDBJ databases">
        <title>A multilocus sequence analysis scheme for characterization of bacteria in the genus Thioclava.</title>
        <authorList>
            <person name="Liu Y."/>
            <person name="Shao Z."/>
        </authorList>
    </citation>
    <scope>NUCLEOTIDE SEQUENCE [LARGE SCALE GENOMIC DNA]</scope>
    <source>
        <strain evidence="1 2">TAW-CT134</strain>
    </source>
</reference>
<gene>
    <name evidence="1" type="ORF">BMI91_16895</name>
</gene>
<evidence type="ECO:0008006" key="3">
    <source>
        <dbReference type="Google" id="ProtNLM"/>
    </source>
</evidence>
<protein>
    <recommendedName>
        <fullName evidence="3">Flagellar biosynthesis protein</fullName>
    </recommendedName>
</protein>
<keyword evidence="2" id="KW-1185">Reference proteome</keyword>
<dbReference type="RefSeq" id="WP_093477235.1">
    <property type="nucleotide sequence ID" value="NZ_MPZV01000004.1"/>
</dbReference>
<evidence type="ECO:0000313" key="1">
    <source>
        <dbReference type="EMBL" id="OOY23122.1"/>
    </source>
</evidence>
<organism evidence="1 2">
    <name type="scientific">Thioclava sediminum</name>
    <dbReference type="NCBI Taxonomy" id="1915319"/>
    <lineage>
        <taxon>Bacteria</taxon>
        <taxon>Pseudomonadati</taxon>
        <taxon>Pseudomonadota</taxon>
        <taxon>Alphaproteobacteria</taxon>
        <taxon>Rhodobacterales</taxon>
        <taxon>Paracoccaceae</taxon>
        <taxon>Thioclava</taxon>
    </lineage>
</organism>
<sequence>MMGQRLKLESFEPNSAEAGEIALAPAELEEAKLAAFETGYQAGWDDAVAAQNAETARLHADLGRNLQALGFTYHEARQHMLDALEPLLIEICGKLLPELARASLGPVVAERLMPIAEDLCATPITVVGNPSALPQIQEALAPRADLPLVFAAEPSLDEGQVYLRFADTETRVDLDAVIAAISRAVTTYFTATAKDKPDE</sequence>
<name>A0ABX3MTW3_9RHOB</name>
<dbReference type="Proteomes" id="UP000190787">
    <property type="component" value="Unassembled WGS sequence"/>
</dbReference>
<dbReference type="EMBL" id="MPZV01000004">
    <property type="protein sequence ID" value="OOY23122.1"/>
    <property type="molecule type" value="Genomic_DNA"/>
</dbReference>
<evidence type="ECO:0000313" key="2">
    <source>
        <dbReference type="Proteomes" id="UP000190787"/>
    </source>
</evidence>
<comment type="caution">
    <text evidence="1">The sequence shown here is derived from an EMBL/GenBank/DDBJ whole genome shotgun (WGS) entry which is preliminary data.</text>
</comment>
<accession>A0ABX3MTW3</accession>